<organism evidence="1 2">
    <name type="scientific">Zalaria obscura</name>
    <dbReference type="NCBI Taxonomy" id="2024903"/>
    <lineage>
        <taxon>Eukaryota</taxon>
        <taxon>Fungi</taxon>
        <taxon>Dikarya</taxon>
        <taxon>Ascomycota</taxon>
        <taxon>Pezizomycotina</taxon>
        <taxon>Dothideomycetes</taxon>
        <taxon>Dothideomycetidae</taxon>
        <taxon>Dothideales</taxon>
        <taxon>Zalariaceae</taxon>
        <taxon>Zalaria</taxon>
    </lineage>
</organism>
<gene>
    <name evidence="1" type="primary">NIK1</name>
    <name evidence="1" type="ORF">M8818_003342</name>
</gene>
<reference evidence="1" key="1">
    <citation type="submission" date="2024-02" db="EMBL/GenBank/DDBJ databases">
        <title>Metagenome Assembled Genome of Zalaria obscura JY119.</title>
        <authorList>
            <person name="Vighnesh L."/>
            <person name="Jagadeeshwari U."/>
            <person name="Venkata Ramana C."/>
            <person name="Sasikala C."/>
        </authorList>
    </citation>
    <scope>NUCLEOTIDE SEQUENCE</scope>
    <source>
        <strain evidence="1">JY119</strain>
    </source>
</reference>
<dbReference type="EC" id="2.7.13.3" evidence="1"/>
<evidence type="ECO:0000313" key="2">
    <source>
        <dbReference type="Proteomes" id="UP001320706"/>
    </source>
</evidence>
<dbReference type="EMBL" id="JAMKPW020000014">
    <property type="protein sequence ID" value="KAK8211375.1"/>
    <property type="molecule type" value="Genomic_DNA"/>
</dbReference>
<keyword evidence="1" id="KW-0418">Kinase</keyword>
<evidence type="ECO:0000313" key="1">
    <source>
        <dbReference type="EMBL" id="KAK8211375.1"/>
    </source>
</evidence>
<sequence>MSHEETYAALASVLSNLGKQYNPLEGDSFSSRIAANGIKANNFALPGPDSFAKKTLEREVSNLAGRIQYLESKAIGGTASLPITPSEPLSSVFTPDSPPASTTSKGTSLPQRKRSVSWVNSILARREESDGQELPPRQLTEEQLTRLREHVDKQAEQIQTQKEYIDSITVQLSQQQQATRQALGGIESNLDDVETLKRELSKNQQINSTYQKVLREIGSIVTAVANGDLSKKVLVNAIERDPEIATFKRTINKMVDQLQEFASQVTHLAKEVGTEGRLGGQAVLPGVDGIWAELTQNVNIMAENLTNQVREIAVVTTAVAQGDLSRKIERPARGEILQLQQTINTMVDQLRTFATEVTRVSRDVGTEGVLGGQAQIEGVQGMWNDLTINVNAMANNLTAQVRDIAEVTTAVARGDLTQKVKAECKGEILELKSTINSMVDQLRQFAHEVTKIAREVGTEGRLGGQATVHGVEGTWKDLTENVNGMANNLTTQVREIAEVTTAVARGDLSKKVQAEVKGEILELKVTINTMVDRLSTFAFQVSKVAREVGTEGTLGGQAEVANVEGKWKDLTDNVNTMASNLTNQVRNISDVTQAIARGDMTQRIKVHAQGEILLLKDTINDMVARLDDWSLAVKRVARDVGVDGKMGGQAEVEGIAGRWKEITSDVNTMAQNLTSQVRAFGDITNAATEGDFSKMINVSASGEMNELKQKINKMVSNLRESIQRNTAAREAAELANKTKSEFLANMSHEIRTPMNGIIGMTQLTLDTELNQSQREMLNLVHQLANSLLTIIDDILDISKIEANRMVVEEIPFSLRGQVFNGLKSLAVKANEKNLDLAYQVNSSVPDYVVGDSFRLRQIILNLVGNAIKFTEKGEVRLAISKADQSGCNDGEYAVKFAVSDTGIGIPHNKLDLIFDTFQQADGSTTRRFGGTGLGLSISRRLVGLMHGKMWVESEYGQGSTFFFTIRFRIGNTNPQVLEKNLLQYRNHTVLFIDKKKTGCSGDIVEHLTTLDLIPLVVTSEDDVPAPSVNGAKSAYDCVIVDDAETARSLRQVEDFKYIPIVMLAPIISMSFKSALEDGIASYMTTPCLPIDLGNALIPALEGRAAPASADPSMKFDLLLAEDNLVNQRLAVKILQKHHHTVTVANNGLEAFEAIKKKRYDVVLMDVQMPVMGGFEATAKIRDYEREHELTRTPIIALTAHAMLGDREKCIQAQMDEYLSKPLKPNQLIQTILKCATLGGALLERKNDLRRNMVSETDIAAEEAAAGRDGSPAGGSARLGSRSPRRPQMEMRGYTETGPVGAASPSILTAEVDDPIERVSFVDVDVEHGDTVEQSLTKRQEVLMRSHSS</sequence>
<accession>A0ACC3SHY1</accession>
<keyword evidence="2" id="KW-1185">Reference proteome</keyword>
<comment type="caution">
    <text evidence="1">The sequence shown here is derived from an EMBL/GenBank/DDBJ whole genome shotgun (WGS) entry which is preliminary data.</text>
</comment>
<protein>
    <submittedName>
        <fullName evidence="1">Histidine kinase osmosensor</fullName>
        <ecNumber evidence="1">2.7.13.3</ecNumber>
    </submittedName>
</protein>
<dbReference type="Proteomes" id="UP001320706">
    <property type="component" value="Unassembled WGS sequence"/>
</dbReference>
<keyword evidence="1" id="KW-0808">Transferase</keyword>
<proteinExistence type="predicted"/>
<name>A0ACC3SHY1_9PEZI</name>